<keyword evidence="6" id="KW-1185">Reference proteome</keyword>
<gene>
    <name evidence="5" type="ORF">G3M56_000765</name>
</gene>
<name>A0A6B3L765_9BACT</name>
<dbReference type="GO" id="GO:0006689">
    <property type="term" value="P:ganglioside catabolic process"/>
    <property type="evidence" value="ECO:0007669"/>
    <property type="project" value="TreeGrafter"/>
</dbReference>
<evidence type="ECO:0000313" key="6">
    <source>
        <dbReference type="Proteomes" id="UP000475117"/>
    </source>
</evidence>
<dbReference type="GO" id="GO:0016020">
    <property type="term" value="C:membrane"/>
    <property type="evidence" value="ECO:0007669"/>
    <property type="project" value="TreeGrafter"/>
</dbReference>
<proteinExistence type="inferred from homology"/>
<protein>
    <recommendedName>
        <fullName evidence="3">exo-alpha-sialidase</fullName>
        <ecNumber evidence="3">3.2.1.18</ecNumber>
    </recommendedName>
</protein>
<dbReference type="InterPro" id="IPR011040">
    <property type="entry name" value="Sialidase"/>
</dbReference>
<dbReference type="GO" id="GO:0009313">
    <property type="term" value="P:oligosaccharide catabolic process"/>
    <property type="evidence" value="ECO:0007669"/>
    <property type="project" value="TreeGrafter"/>
</dbReference>
<dbReference type="GO" id="GO:0004308">
    <property type="term" value="F:exo-alpha-sialidase activity"/>
    <property type="evidence" value="ECO:0007669"/>
    <property type="project" value="UniProtKB-EC"/>
</dbReference>
<sequence length="541" mass="59428">MSRMNRIQSLIAGAAMLCAIAPATAGVYKTSFEDTKAGAIDTFSDQDGITWVADGNAAVTAKFAKTGKQALHLLGGENRVVTVKLEGSAQKAKGVRFQAERWTGKDPFKCLLEAQVDGEWRKVGQLDHVIIVGKRMLSDITLAIPPGDTVEALRFTTSTPKDAGTLIDNFELLSEKPDKVTDIPEMLPVPTEPLPLVSETTVFTAGENDCHTYRIPAIITAPNGDLIASCDARWKTSADLIHARDIDIVIKRSTDNGKTWGPIEVVADYPDGTGGTDPSFILDRETGEIFVFYSYMGKKGQTKEFRFHVRSSKDNGKTWSEHRDITADIAPQDWSKGAFKFISSGRGSQMEDGTLIHNYVVLGKGAKIFGSRDHGKTWELMDSEIKPADESRVLELTDGRLMVNSRVGGGFRWVHISEDGGKTWDSKREIQLIDPKCNGAIIRYTSKKDGYAKDRLLFCNAGSQNGRKNLTVRISYDEGKTWSAGKVVDPGPSAYSELTILEDGSIGVLWEPGYNSIKFARFTLEALTDGKDKLTKPYEIK</sequence>
<comment type="similarity">
    <text evidence="2">Belongs to the glycosyl hydrolase 33 family.</text>
</comment>
<dbReference type="SUPFAM" id="SSF50939">
    <property type="entry name" value="Sialidases"/>
    <property type="match status" value="1"/>
</dbReference>
<organism evidence="5 6">
    <name type="scientific">Sulfuriroseicoccus oceanibius</name>
    <dbReference type="NCBI Taxonomy" id="2707525"/>
    <lineage>
        <taxon>Bacteria</taxon>
        <taxon>Pseudomonadati</taxon>
        <taxon>Verrucomicrobiota</taxon>
        <taxon>Verrucomicrobiia</taxon>
        <taxon>Verrucomicrobiales</taxon>
        <taxon>Verrucomicrobiaceae</taxon>
        <taxon>Sulfuriroseicoccus</taxon>
    </lineage>
</organism>
<evidence type="ECO:0000256" key="3">
    <source>
        <dbReference type="ARBA" id="ARBA00012733"/>
    </source>
</evidence>
<dbReference type="EC" id="3.2.1.18" evidence="3"/>
<dbReference type="Pfam" id="PF13088">
    <property type="entry name" value="BNR_2"/>
    <property type="match status" value="1"/>
</dbReference>
<reference evidence="5 6" key="1">
    <citation type="submission" date="2020-12" db="EMBL/GenBank/DDBJ databases">
        <title>Sulforoseuscoccus oceanibium gen. nov., sp. nov., a representative of the phylum Verrucomicrobia with special cytoplasmic membrane, and proposal of Sulforoseuscoccusaceae fam. nov.</title>
        <authorList>
            <person name="Xi F."/>
        </authorList>
    </citation>
    <scope>NUCLEOTIDE SEQUENCE [LARGE SCALE GENOMIC DNA]</scope>
    <source>
        <strain evidence="5 6">T37</strain>
    </source>
</reference>
<dbReference type="AlphaFoldDB" id="A0A6B3L765"/>
<dbReference type="PANTHER" id="PTHR10628">
    <property type="entry name" value="SIALIDASE"/>
    <property type="match status" value="1"/>
</dbReference>
<evidence type="ECO:0000256" key="1">
    <source>
        <dbReference type="ARBA" id="ARBA00000427"/>
    </source>
</evidence>
<dbReference type="KEGG" id="soa:G3M56_000765"/>
<dbReference type="Proteomes" id="UP000475117">
    <property type="component" value="Chromosome"/>
</dbReference>
<dbReference type="EMBL" id="CP066776">
    <property type="protein sequence ID" value="QQL45152.1"/>
    <property type="molecule type" value="Genomic_DNA"/>
</dbReference>
<evidence type="ECO:0000256" key="2">
    <source>
        <dbReference type="ARBA" id="ARBA00009348"/>
    </source>
</evidence>
<comment type="catalytic activity">
    <reaction evidence="1">
        <text>Hydrolysis of alpha-(2-&gt;3)-, alpha-(2-&gt;6)-, alpha-(2-&gt;8)- glycosidic linkages of terminal sialic acid residues in oligosaccharides, glycoproteins, glycolipids, colominic acid and synthetic substrates.</text>
        <dbReference type="EC" id="3.2.1.18"/>
    </reaction>
</comment>
<dbReference type="Gene3D" id="2.120.10.10">
    <property type="match status" value="1"/>
</dbReference>
<accession>A0A6B3L765</accession>
<dbReference type="PANTHER" id="PTHR10628:SF30">
    <property type="entry name" value="EXO-ALPHA-SIALIDASE"/>
    <property type="match status" value="1"/>
</dbReference>
<dbReference type="GO" id="GO:0005737">
    <property type="term" value="C:cytoplasm"/>
    <property type="evidence" value="ECO:0007669"/>
    <property type="project" value="TreeGrafter"/>
</dbReference>
<evidence type="ECO:0000313" key="5">
    <source>
        <dbReference type="EMBL" id="QQL45152.1"/>
    </source>
</evidence>
<feature type="domain" description="Sialidase" evidence="4">
    <location>
        <begin position="244"/>
        <end position="508"/>
    </location>
</feature>
<dbReference type="CDD" id="cd15482">
    <property type="entry name" value="Sialidase_non-viral"/>
    <property type="match status" value="1"/>
</dbReference>
<dbReference type="InterPro" id="IPR026856">
    <property type="entry name" value="Sialidase_fam"/>
</dbReference>
<dbReference type="RefSeq" id="WP_235203508.1">
    <property type="nucleotide sequence ID" value="NZ_CP066776.1"/>
</dbReference>
<evidence type="ECO:0000259" key="4">
    <source>
        <dbReference type="Pfam" id="PF13088"/>
    </source>
</evidence>
<dbReference type="InterPro" id="IPR036278">
    <property type="entry name" value="Sialidase_sf"/>
</dbReference>